<evidence type="ECO:0000313" key="3">
    <source>
        <dbReference type="EMBL" id="BBL68718.1"/>
    </source>
</evidence>
<keyword evidence="4" id="KW-1185">Reference proteome</keyword>
<protein>
    <recommendedName>
        <fullName evidence="2">Peptidase S26 domain-containing protein</fullName>
    </recommendedName>
</protein>
<keyword evidence="1" id="KW-0472">Membrane</keyword>
<dbReference type="RefSeq" id="WP_221056779.1">
    <property type="nucleotide sequence ID" value="NZ_AP019781.1"/>
</dbReference>
<gene>
    <name evidence="3" type="ORF">MchiMG62_18990</name>
</gene>
<feature type="transmembrane region" description="Helical" evidence="1">
    <location>
        <begin position="291"/>
        <end position="314"/>
    </location>
</feature>
<reference evidence="3 4" key="1">
    <citation type="submission" date="2019-06" db="EMBL/GenBank/DDBJ databases">
        <title>Complete genome sequence of Methanoculleus chikugoensis strain MG62.</title>
        <authorList>
            <person name="Asakawa S."/>
            <person name="Dianou D."/>
        </authorList>
    </citation>
    <scope>NUCLEOTIDE SEQUENCE [LARGE SCALE GENOMIC DNA]</scope>
    <source>
        <strain evidence="3 4">MG62</strain>
    </source>
</reference>
<dbReference type="NCBIfam" id="TIGR02228">
    <property type="entry name" value="sigpep_I_arch"/>
    <property type="match status" value="1"/>
</dbReference>
<keyword evidence="1" id="KW-1133">Transmembrane helix</keyword>
<dbReference type="Pfam" id="PF10502">
    <property type="entry name" value="Peptidase_S26"/>
    <property type="match status" value="1"/>
</dbReference>
<feature type="transmembrane region" description="Helical" evidence="1">
    <location>
        <begin position="184"/>
        <end position="206"/>
    </location>
</feature>
<dbReference type="CDD" id="cd06530">
    <property type="entry name" value="S26_SPase_I"/>
    <property type="match status" value="1"/>
</dbReference>
<dbReference type="PANTHER" id="PTHR10806">
    <property type="entry name" value="SIGNAL PEPTIDASE COMPLEX CATALYTIC SUBUNIT SEC11"/>
    <property type="match status" value="1"/>
</dbReference>
<dbReference type="InterPro" id="IPR019533">
    <property type="entry name" value="Peptidase_S26"/>
</dbReference>
<name>A0ABM7H7H2_9EURY</name>
<dbReference type="PANTHER" id="PTHR10806:SF6">
    <property type="entry name" value="SIGNAL PEPTIDASE COMPLEX CATALYTIC SUBUNIT SEC11"/>
    <property type="match status" value="1"/>
</dbReference>
<dbReference type="InterPro" id="IPR001733">
    <property type="entry name" value="Peptidase_S26B"/>
</dbReference>
<organism evidence="3 4">
    <name type="scientific">Methanoculleus chikugoensis</name>
    <dbReference type="NCBI Taxonomy" id="118126"/>
    <lineage>
        <taxon>Archaea</taxon>
        <taxon>Methanobacteriati</taxon>
        <taxon>Methanobacteriota</taxon>
        <taxon>Stenosarchaea group</taxon>
        <taxon>Methanomicrobia</taxon>
        <taxon>Methanomicrobiales</taxon>
        <taxon>Methanomicrobiaceae</taxon>
        <taxon>Methanoculleus</taxon>
    </lineage>
</organism>
<sequence length="334" mass="36200">MIRVSPIQGTISVIIGVVILAGILLFVRCDMLIMIVLSGSMTPLMLPGDVIIVAPTDPDQVRVGDVIVFQHPGQDDRMVITHRVTGIDADTGLYSTKGDANSAPDRFSVSKGDIIGRPIFLIPFIGFASEMKKQVILLMVILPSLMLALLETRKLTHGPHAARRLSRESPVPKGQIFSIRYSRLFFLSSVVLALFLLLTVPSLSGIQTYGSFSGSSVPQNGCITVEGRGLVPEAYLICTPGVGGVPVYGIVQPGETVSIPISGTEPECTVARLPYVLPVFWFVGLAGLNPYLPVLALAILPGAFLTLVLHPLWAEKKFVKLRRKRRLVDRVLEN</sequence>
<feature type="transmembrane region" description="Helical" evidence="1">
    <location>
        <begin position="12"/>
        <end position="37"/>
    </location>
</feature>
<feature type="domain" description="Peptidase S26" evidence="2">
    <location>
        <begin position="14"/>
        <end position="90"/>
    </location>
</feature>
<proteinExistence type="predicted"/>
<dbReference type="EMBL" id="AP019781">
    <property type="protein sequence ID" value="BBL68718.1"/>
    <property type="molecule type" value="Genomic_DNA"/>
</dbReference>
<evidence type="ECO:0000256" key="1">
    <source>
        <dbReference type="SAM" id="Phobius"/>
    </source>
</evidence>
<evidence type="ECO:0000259" key="2">
    <source>
        <dbReference type="Pfam" id="PF10502"/>
    </source>
</evidence>
<dbReference type="GeneID" id="66131433"/>
<dbReference type="Proteomes" id="UP000824969">
    <property type="component" value="Chromosome"/>
</dbReference>
<keyword evidence="1" id="KW-0812">Transmembrane</keyword>
<accession>A0ABM7H7H2</accession>
<evidence type="ECO:0000313" key="4">
    <source>
        <dbReference type="Proteomes" id="UP000824969"/>
    </source>
</evidence>